<evidence type="ECO:0000313" key="10">
    <source>
        <dbReference type="EMBL" id="AXC11274.1"/>
    </source>
</evidence>
<dbReference type="PANTHER" id="PTHR30572">
    <property type="entry name" value="MEMBRANE COMPONENT OF TRANSPORTER-RELATED"/>
    <property type="match status" value="1"/>
</dbReference>
<name>A0A2Z5FXN7_9BACT</name>
<dbReference type="GO" id="GO:0005886">
    <property type="term" value="C:plasma membrane"/>
    <property type="evidence" value="ECO:0007669"/>
    <property type="project" value="UniProtKB-SubCell"/>
</dbReference>
<evidence type="ECO:0000256" key="6">
    <source>
        <dbReference type="ARBA" id="ARBA00038076"/>
    </source>
</evidence>
<feature type="domain" description="ABC3 transporter permease C-terminal" evidence="8">
    <location>
        <begin position="248"/>
        <end position="361"/>
    </location>
</feature>
<proteinExistence type="inferred from homology"/>
<feature type="domain" description="MacB-like periplasmic core" evidence="9">
    <location>
        <begin position="23"/>
        <end position="217"/>
    </location>
</feature>
<dbReference type="GO" id="GO:0022857">
    <property type="term" value="F:transmembrane transporter activity"/>
    <property type="evidence" value="ECO:0007669"/>
    <property type="project" value="TreeGrafter"/>
</dbReference>
<keyword evidence="11" id="KW-1185">Reference proteome</keyword>
<evidence type="ECO:0000256" key="5">
    <source>
        <dbReference type="ARBA" id="ARBA00023136"/>
    </source>
</evidence>
<accession>A0A2Z5FXN7</accession>
<evidence type="ECO:0000313" key="11">
    <source>
        <dbReference type="Proteomes" id="UP000253606"/>
    </source>
</evidence>
<gene>
    <name evidence="10" type="ORF">ACPOL_1938</name>
</gene>
<protein>
    <submittedName>
        <fullName evidence="10">Uncharacterized protein</fullName>
    </submittedName>
</protein>
<reference evidence="10 11" key="1">
    <citation type="journal article" date="2018" name="Front. Microbiol.">
        <title>Hydrolytic Capabilities as a Key to Environmental Success: Chitinolytic and Cellulolytic Acidobacteria From Acidic Sub-arctic Soils and Boreal Peatlands.</title>
        <authorList>
            <person name="Belova S.E."/>
            <person name="Ravin N.V."/>
            <person name="Pankratov T.A."/>
            <person name="Rakitin A.L."/>
            <person name="Ivanova A.A."/>
            <person name="Beletsky A.V."/>
            <person name="Mardanov A.V."/>
            <person name="Sinninghe Damste J.S."/>
            <person name="Dedysh S.N."/>
        </authorList>
    </citation>
    <scope>NUCLEOTIDE SEQUENCE [LARGE SCALE GENOMIC DNA]</scope>
    <source>
        <strain evidence="10 11">SBC82</strain>
    </source>
</reference>
<evidence type="ECO:0000259" key="9">
    <source>
        <dbReference type="Pfam" id="PF12704"/>
    </source>
</evidence>
<evidence type="ECO:0000256" key="3">
    <source>
        <dbReference type="ARBA" id="ARBA00022692"/>
    </source>
</evidence>
<feature type="transmembrane region" description="Helical" evidence="7">
    <location>
        <begin position="21"/>
        <end position="45"/>
    </location>
</feature>
<comment type="subcellular location">
    <subcellularLocation>
        <location evidence="1">Cell membrane</location>
        <topology evidence="1">Multi-pass membrane protein</topology>
    </subcellularLocation>
</comment>
<feature type="transmembrane region" description="Helical" evidence="7">
    <location>
        <begin position="333"/>
        <end position="353"/>
    </location>
</feature>
<dbReference type="KEGG" id="abas:ACPOL_1938"/>
<dbReference type="EMBL" id="CP030840">
    <property type="protein sequence ID" value="AXC11274.1"/>
    <property type="molecule type" value="Genomic_DNA"/>
</dbReference>
<comment type="similarity">
    <text evidence="6">Belongs to the ABC-4 integral membrane protein family.</text>
</comment>
<evidence type="ECO:0000256" key="1">
    <source>
        <dbReference type="ARBA" id="ARBA00004651"/>
    </source>
</evidence>
<dbReference type="Pfam" id="PF02687">
    <property type="entry name" value="FtsX"/>
    <property type="match status" value="1"/>
</dbReference>
<feature type="transmembrane region" description="Helical" evidence="7">
    <location>
        <begin position="286"/>
        <end position="313"/>
    </location>
</feature>
<keyword evidence="5 7" id="KW-0472">Membrane</keyword>
<sequence length="370" mass="40104">MRLRLNSIDRFVLSNVSYRPVRTFLSVFAIAVEVTMILTLVGVSYGTLDSTARRARGVGADIMVRPPGSSIIGLSSAPMPDLLIPMLLKQPHVTLATGTVVQPLAGFDTVTGLDLNSFTKMSGGFHFLEGGPFQKDDDIIVDEYYAREKHLHVGDTVPLINHVWHLSGIFESGKLTRIAVKLPVLQELTGNPNHLSQIYLKVDNPKNAHKVVSALQQKMPGYPIYTMEEFTSLLTVSSVELLRNFIGVVIGVAVIVGFIVVYMAMYTAVLERTREIGILKAMGASAGLILTLLLKETLVLASSGALAGIILTYGTQWCMQHLVPSSLTQETVYAWWPIAGCIAIAGALLGAIVPAMKAINQDVTQALAYE</sequence>
<evidence type="ECO:0000259" key="8">
    <source>
        <dbReference type="Pfam" id="PF02687"/>
    </source>
</evidence>
<organism evidence="10 11">
    <name type="scientific">Acidisarcina polymorpha</name>
    <dbReference type="NCBI Taxonomy" id="2211140"/>
    <lineage>
        <taxon>Bacteria</taxon>
        <taxon>Pseudomonadati</taxon>
        <taxon>Acidobacteriota</taxon>
        <taxon>Terriglobia</taxon>
        <taxon>Terriglobales</taxon>
        <taxon>Acidobacteriaceae</taxon>
        <taxon>Acidisarcina</taxon>
    </lineage>
</organism>
<dbReference type="Pfam" id="PF12704">
    <property type="entry name" value="MacB_PCD"/>
    <property type="match status" value="1"/>
</dbReference>
<keyword evidence="3 7" id="KW-0812">Transmembrane</keyword>
<dbReference type="InterPro" id="IPR050250">
    <property type="entry name" value="Macrolide_Exporter_MacB"/>
</dbReference>
<evidence type="ECO:0000256" key="7">
    <source>
        <dbReference type="SAM" id="Phobius"/>
    </source>
</evidence>
<dbReference type="PANTHER" id="PTHR30572:SF4">
    <property type="entry name" value="ABC TRANSPORTER PERMEASE YTRF"/>
    <property type="match status" value="1"/>
</dbReference>
<dbReference type="InterPro" id="IPR025857">
    <property type="entry name" value="MacB_PCD"/>
</dbReference>
<dbReference type="InterPro" id="IPR003838">
    <property type="entry name" value="ABC3_permease_C"/>
</dbReference>
<dbReference type="Proteomes" id="UP000253606">
    <property type="component" value="Chromosome"/>
</dbReference>
<keyword evidence="2" id="KW-1003">Cell membrane</keyword>
<evidence type="ECO:0000256" key="4">
    <source>
        <dbReference type="ARBA" id="ARBA00022989"/>
    </source>
</evidence>
<dbReference type="OrthoDB" id="9770036at2"/>
<dbReference type="AlphaFoldDB" id="A0A2Z5FXN7"/>
<feature type="transmembrane region" description="Helical" evidence="7">
    <location>
        <begin position="245"/>
        <end position="265"/>
    </location>
</feature>
<keyword evidence="4 7" id="KW-1133">Transmembrane helix</keyword>
<evidence type="ECO:0000256" key="2">
    <source>
        <dbReference type="ARBA" id="ARBA00022475"/>
    </source>
</evidence>